<keyword evidence="1" id="KW-0732">Signal</keyword>
<comment type="caution">
    <text evidence="2">The sequence shown here is derived from an EMBL/GenBank/DDBJ whole genome shotgun (WGS) entry which is preliminary data.</text>
</comment>
<protein>
    <submittedName>
        <fullName evidence="2">Coagulation factor 5/8 type domain-containing protein</fullName>
    </submittedName>
</protein>
<evidence type="ECO:0000256" key="1">
    <source>
        <dbReference type="SAM" id="SignalP"/>
    </source>
</evidence>
<dbReference type="EMBL" id="VCKZ01000052">
    <property type="protein sequence ID" value="TMR40523.1"/>
    <property type="molecule type" value="Genomic_DNA"/>
</dbReference>
<name>A0A5S4H5M7_9ACTN</name>
<proteinExistence type="predicted"/>
<sequence>MPFRRSLRRTACIPLVLALLAALASGLATAPPARAASLSADGGEVRGYIDAHSHLMSYEAFGGQLLCGKPFDPDGIQAALRDCPDHAGNGAFAWFENFTRHGTPFGTHDPTGWPTFKDWPAWDSRTHQQVYYAWLERSWRAGQRVLVNQLVANRQLCEIYPLKRNACDEMAVIRLEARRMREMQSYIDGLSGGPGKGWFRIVRDAGEARQVIGQGKLAVVLGIETSEPFGCRVIGGVPQCTRADIDRGLDEMKELGVSSMFLCHKFDNALCGVRFDGGTTGAVINAGNFLGTGRFWQAETCTGAAHDNTIAPAGAVNGQVAELLRLLGQAGITLPLYPDAPHCNLLGLTDLGAYMVKGLMKRHMLVEIDHMSVKAADQTLSLLEDAGYSGVVSSHSWTDDTYMRRVYRLGGMITGYGSSADRFAAEWRRNKSAADPRFTFGYGYGLDANGMGPLPSPRADAKENPLRYPFTSPIDPAVKLDRLRTGLRTWDLNTDGVANYGLVADWIADMRAYGGQALVDDMARGAEAYLEMWRRAETWTGGA</sequence>
<dbReference type="RefSeq" id="WP_138636096.1">
    <property type="nucleotide sequence ID" value="NZ_VCKZ01000052.1"/>
</dbReference>
<dbReference type="SUPFAM" id="SSF51556">
    <property type="entry name" value="Metallo-dependent hydrolases"/>
    <property type="match status" value="1"/>
</dbReference>
<dbReference type="OrthoDB" id="2479530at2"/>
<feature type="chain" id="PRO_5039730482" evidence="1">
    <location>
        <begin position="31"/>
        <end position="543"/>
    </location>
</feature>
<dbReference type="Proteomes" id="UP000305238">
    <property type="component" value="Unassembled WGS sequence"/>
</dbReference>
<evidence type="ECO:0000313" key="3">
    <source>
        <dbReference type="Proteomes" id="UP000305238"/>
    </source>
</evidence>
<accession>A0A5S4H5M7</accession>
<reference evidence="2 3" key="1">
    <citation type="submission" date="2019-05" db="EMBL/GenBank/DDBJ databases">
        <title>Draft genome sequence of Actinomadura geliboluensis A8036.</title>
        <authorList>
            <person name="Saricaoglu S."/>
            <person name="Isik K."/>
        </authorList>
    </citation>
    <scope>NUCLEOTIDE SEQUENCE [LARGE SCALE GENOMIC DNA]</scope>
    <source>
        <strain evidence="2 3">A8036</strain>
    </source>
</reference>
<dbReference type="InterPro" id="IPR032466">
    <property type="entry name" value="Metal_Hydrolase"/>
</dbReference>
<dbReference type="Gene3D" id="3.20.20.140">
    <property type="entry name" value="Metal-dependent hydrolases"/>
    <property type="match status" value="1"/>
</dbReference>
<evidence type="ECO:0000313" key="2">
    <source>
        <dbReference type="EMBL" id="TMR40523.1"/>
    </source>
</evidence>
<organism evidence="2 3">
    <name type="scientific">Actinomadura geliboluensis</name>
    <dbReference type="NCBI Taxonomy" id="882440"/>
    <lineage>
        <taxon>Bacteria</taxon>
        <taxon>Bacillati</taxon>
        <taxon>Actinomycetota</taxon>
        <taxon>Actinomycetes</taxon>
        <taxon>Streptosporangiales</taxon>
        <taxon>Thermomonosporaceae</taxon>
        <taxon>Actinomadura</taxon>
    </lineage>
</organism>
<gene>
    <name evidence="2" type="ORF">ETD96_10325</name>
</gene>
<feature type="signal peptide" evidence="1">
    <location>
        <begin position="1"/>
        <end position="30"/>
    </location>
</feature>
<dbReference type="AlphaFoldDB" id="A0A5S4H5M7"/>
<keyword evidence="3" id="KW-1185">Reference proteome</keyword>